<reference evidence="2 3" key="1">
    <citation type="submission" date="2017-01" db="EMBL/GenBank/DDBJ databases">
        <title>Draft sequence of Acidihalobacter ferrooxidans strain DSM 14175 (strain V8).</title>
        <authorList>
            <person name="Khaleque H.N."/>
            <person name="Ramsay J.P."/>
            <person name="Murphy R.J.T."/>
            <person name="Kaksonen A.H."/>
            <person name="Boxall N.J."/>
            <person name="Watkin E.L.J."/>
        </authorList>
    </citation>
    <scope>NUCLEOTIDE SEQUENCE [LARGE SCALE GENOMIC DNA]</scope>
    <source>
        <strain evidence="2 3">V8</strain>
    </source>
</reference>
<proteinExistence type="predicted"/>
<sequence>MMKMCKEMMANMAPANREKCMDMMQQCKAMMNEAKSEAASRPESGRALESRQEGAEGVS</sequence>
<feature type="region of interest" description="Disordered" evidence="1">
    <location>
        <begin position="31"/>
        <end position="59"/>
    </location>
</feature>
<feature type="compositionally biased region" description="Basic and acidic residues" evidence="1">
    <location>
        <begin position="34"/>
        <end position="59"/>
    </location>
</feature>
<accession>A0A1P8UF48</accession>
<dbReference type="EMBL" id="CP019434">
    <property type="protein sequence ID" value="APZ42419.1"/>
    <property type="molecule type" value="Genomic_DNA"/>
</dbReference>
<evidence type="ECO:0000313" key="3">
    <source>
        <dbReference type="Proteomes" id="UP000243807"/>
    </source>
</evidence>
<dbReference type="AlphaFoldDB" id="A0A1P8UF48"/>
<gene>
    <name evidence="2" type="ORF">BW247_04385</name>
</gene>
<protein>
    <submittedName>
        <fullName evidence="2">Uncharacterized protein</fullName>
    </submittedName>
</protein>
<name>A0A1P8UF48_9GAMM</name>
<evidence type="ECO:0000256" key="1">
    <source>
        <dbReference type="SAM" id="MobiDB-lite"/>
    </source>
</evidence>
<evidence type="ECO:0000313" key="2">
    <source>
        <dbReference type="EMBL" id="APZ42419.1"/>
    </source>
</evidence>
<dbReference type="KEGG" id="afy:BW247_04385"/>
<dbReference type="RefSeq" id="WP_076836014.1">
    <property type="nucleotide sequence ID" value="NZ_CP019434.1"/>
</dbReference>
<organism evidence="2 3">
    <name type="scientific">Acidihalobacter ferrooxydans</name>
    <dbReference type="NCBI Taxonomy" id="1765967"/>
    <lineage>
        <taxon>Bacteria</taxon>
        <taxon>Pseudomonadati</taxon>
        <taxon>Pseudomonadota</taxon>
        <taxon>Gammaproteobacteria</taxon>
        <taxon>Chromatiales</taxon>
        <taxon>Ectothiorhodospiraceae</taxon>
        <taxon>Acidihalobacter</taxon>
    </lineage>
</organism>
<keyword evidence="3" id="KW-1185">Reference proteome</keyword>
<dbReference type="Proteomes" id="UP000243807">
    <property type="component" value="Chromosome"/>
</dbReference>